<gene>
    <name evidence="2" type="ORF">BKA59DRAFT_457291</name>
</gene>
<feature type="signal peptide" evidence="1">
    <location>
        <begin position="1"/>
        <end position="22"/>
    </location>
</feature>
<dbReference type="EMBL" id="JAGPXF010000005">
    <property type="protein sequence ID" value="KAH7242724.1"/>
    <property type="molecule type" value="Genomic_DNA"/>
</dbReference>
<keyword evidence="3" id="KW-1185">Reference proteome</keyword>
<evidence type="ECO:0000313" key="2">
    <source>
        <dbReference type="EMBL" id="KAH7242724.1"/>
    </source>
</evidence>
<name>A0A8K0RV70_9HYPO</name>
<reference evidence="2" key="1">
    <citation type="journal article" date="2021" name="Nat. Commun.">
        <title>Genetic determinants of endophytism in the Arabidopsis root mycobiome.</title>
        <authorList>
            <person name="Mesny F."/>
            <person name="Miyauchi S."/>
            <person name="Thiergart T."/>
            <person name="Pickel B."/>
            <person name="Atanasova L."/>
            <person name="Karlsson M."/>
            <person name="Huettel B."/>
            <person name="Barry K.W."/>
            <person name="Haridas S."/>
            <person name="Chen C."/>
            <person name="Bauer D."/>
            <person name="Andreopoulos W."/>
            <person name="Pangilinan J."/>
            <person name="LaButti K."/>
            <person name="Riley R."/>
            <person name="Lipzen A."/>
            <person name="Clum A."/>
            <person name="Drula E."/>
            <person name="Henrissat B."/>
            <person name="Kohler A."/>
            <person name="Grigoriev I.V."/>
            <person name="Martin F.M."/>
            <person name="Hacquard S."/>
        </authorList>
    </citation>
    <scope>NUCLEOTIDE SEQUENCE</scope>
    <source>
        <strain evidence="2">MPI-SDFR-AT-0068</strain>
    </source>
</reference>
<accession>A0A8K0RV70</accession>
<sequence length="145" mass="15641">MQLSQHILAAIAAFSLASVGNAAPGPGEVGEFWDISCKYGEPNNIVSSDIKNMASHLASQTTYGGLQSPYKIPQNNGFTLYYETAAINVVNKYLLDTATVEFRHIAGALDAMRNQCCGSFPTCIGSTALMRSSNYKNLLLILRKS</sequence>
<dbReference type="Proteomes" id="UP000813427">
    <property type="component" value="Unassembled WGS sequence"/>
</dbReference>
<evidence type="ECO:0000313" key="3">
    <source>
        <dbReference type="Proteomes" id="UP000813427"/>
    </source>
</evidence>
<feature type="chain" id="PRO_5035455556" evidence="1">
    <location>
        <begin position="23"/>
        <end position="145"/>
    </location>
</feature>
<dbReference type="AlphaFoldDB" id="A0A8K0RV70"/>
<comment type="caution">
    <text evidence="2">The sequence shown here is derived from an EMBL/GenBank/DDBJ whole genome shotgun (WGS) entry which is preliminary data.</text>
</comment>
<organism evidence="2 3">
    <name type="scientific">Fusarium tricinctum</name>
    <dbReference type="NCBI Taxonomy" id="61284"/>
    <lineage>
        <taxon>Eukaryota</taxon>
        <taxon>Fungi</taxon>
        <taxon>Dikarya</taxon>
        <taxon>Ascomycota</taxon>
        <taxon>Pezizomycotina</taxon>
        <taxon>Sordariomycetes</taxon>
        <taxon>Hypocreomycetidae</taxon>
        <taxon>Hypocreales</taxon>
        <taxon>Nectriaceae</taxon>
        <taxon>Fusarium</taxon>
        <taxon>Fusarium tricinctum species complex</taxon>
    </lineage>
</organism>
<dbReference type="OrthoDB" id="10432783at2759"/>
<proteinExistence type="predicted"/>
<keyword evidence="1" id="KW-0732">Signal</keyword>
<protein>
    <submittedName>
        <fullName evidence="2">Uncharacterized protein</fullName>
    </submittedName>
</protein>
<evidence type="ECO:0000256" key="1">
    <source>
        <dbReference type="SAM" id="SignalP"/>
    </source>
</evidence>